<evidence type="ECO:0000256" key="5">
    <source>
        <dbReference type="ARBA" id="ARBA00022989"/>
    </source>
</evidence>
<keyword evidence="3 8" id="KW-0132">Cell division</keyword>
<comment type="similarity">
    <text evidence="8">Belongs to the FtsL family.</text>
</comment>
<evidence type="ECO:0000256" key="7">
    <source>
        <dbReference type="ARBA" id="ARBA00023306"/>
    </source>
</evidence>
<keyword evidence="8" id="KW-0997">Cell inner membrane</keyword>
<evidence type="ECO:0000256" key="4">
    <source>
        <dbReference type="ARBA" id="ARBA00022692"/>
    </source>
</evidence>
<reference evidence="10 11" key="1">
    <citation type="journal article" date="2011" name="Front. Microbiol.">
        <title>Genomic signatures of strain selection and enhancement in Bacillus atrophaeus var. globigii, a historical biowarfare simulant.</title>
        <authorList>
            <person name="Gibbons H.S."/>
            <person name="Broomall S.M."/>
            <person name="McNew L.A."/>
            <person name="Daligault H."/>
            <person name="Chapman C."/>
            <person name="Bruce D."/>
            <person name="Karavis M."/>
            <person name="Krepps M."/>
            <person name="McGregor P.A."/>
            <person name="Hong C."/>
            <person name="Park K.H."/>
            <person name="Akmal A."/>
            <person name="Feldman A."/>
            <person name="Lin J.S."/>
            <person name="Chang W.E."/>
            <person name="Higgs B.W."/>
            <person name="Demirev P."/>
            <person name="Lindquist J."/>
            <person name="Liem A."/>
            <person name="Fochler E."/>
            <person name="Read T.D."/>
            <person name="Tapia R."/>
            <person name="Johnson S."/>
            <person name="Bishop-Lilly K.A."/>
            <person name="Detter C."/>
            <person name="Han C."/>
            <person name="Sozhamannan S."/>
            <person name="Rosenzweig C.N."/>
            <person name="Skowronski E.W."/>
        </authorList>
    </citation>
    <scope>NUCLEOTIDE SEQUENCE [LARGE SCALE GENOMIC DNA]</scope>
    <source>
        <strain evidence="10 11">AK5</strain>
    </source>
</reference>
<evidence type="ECO:0000256" key="2">
    <source>
        <dbReference type="ARBA" id="ARBA00022475"/>
    </source>
</evidence>
<comment type="subunit">
    <text evidence="8">Part of a complex composed of FtsB, FtsL and FtsQ.</text>
</comment>
<keyword evidence="7 8" id="KW-0131">Cell cycle</keyword>
<protein>
    <recommendedName>
        <fullName evidence="8 9">Cell division protein FtsL</fullName>
    </recommendedName>
</protein>
<keyword evidence="2 8" id="KW-1003">Cell membrane</keyword>
<dbReference type="GO" id="GO:0005886">
    <property type="term" value="C:plasma membrane"/>
    <property type="evidence" value="ECO:0007669"/>
    <property type="project" value="UniProtKB-SubCell"/>
</dbReference>
<evidence type="ECO:0000256" key="3">
    <source>
        <dbReference type="ARBA" id="ARBA00022618"/>
    </source>
</evidence>
<evidence type="ECO:0000313" key="10">
    <source>
        <dbReference type="EMBL" id="RUO19478.1"/>
    </source>
</evidence>
<dbReference type="EMBL" id="PIPI01000005">
    <property type="protein sequence ID" value="RUO19478.1"/>
    <property type="molecule type" value="Genomic_DNA"/>
</dbReference>
<comment type="function">
    <text evidence="8">Essential cell division protein. May link together the upstream cell division proteins, which are predominantly cytoplasmic, with the downstream cell division proteins, which are predominantly periplasmic.</text>
</comment>
<evidence type="ECO:0000256" key="9">
    <source>
        <dbReference type="NCBIfam" id="TIGR02209"/>
    </source>
</evidence>
<evidence type="ECO:0000256" key="6">
    <source>
        <dbReference type="ARBA" id="ARBA00023136"/>
    </source>
</evidence>
<dbReference type="GO" id="GO:0032153">
    <property type="term" value="C:cell division site"/>
    <property type="evidence" value="ECO:0007669"/>
    <property type="project" value="UniProtKB-UniRule"/>
</dbReference>
<keyword evidence="4 8" id="KW-0812">Transmembrane</keyword>
<name>A0A432VSS7_9GAMM</name>
<organism evidence="10 11">
    <name type="scientific">Aliidiomarina haloalkalitolerans</name>
    <dbReference type="NCBI Taxonomy" id="859059"/>
    <lineage>
        <taxon>Bacteria</taxon>
        <taxon>Pseudomonadati</taxon>
        <taxon>Pseudomonadota</taxon>
        <taxon>Gammaproteobacteria</taxon>
        <taxon>Alteromonadales</taxon>
        <taxon>Idiomarinaceae</taxon>
        <taxon>Aliidiomarina</taxon>
    </lineage>
</organism>
<dbReference type="PANTHER" id="PTHR37479">
    <property type="entry name" value="CELL DIVISION PROTEIN FTSL"/>
    <property type="match status" value="1"/>
</dbReference>
<dbReference type="HAMAP" id="MF_00910">
    <property type="entry name" value="FtsL"/>
    <property type="match status" value="1"/>
</dbReference>
<dbReference type="Pfam" id="PF04999">
    <property type="entry name" value="FtsL"/>
    <property type="match status" value="1"/>
</dbReference>
<accession>A0A432VSS7</accession>
<keyword evidence="5 8" id="KW-1133">Transmembrane helix</keyword>
<comment type="caution">
    <text evidence="10">The sequence shown here is derived from an EMBL/GenBank/DDBJ whole genome shotgun (WGS) entry which is preliminary data.</text>
</comment>
<keyword evidence="6 8" id="KW-0472">Membrane</keyword>
<evidence type="ECO:0000256" key="1">
    <source>
        <dbReference type="ARBA" id="ARBA00004401"/>
    </source>
</evidence>
<dbReference type="InterPro" id="IPR011922">
    <property type="entry name" value="Cell_div_FtsL"/>
</dbReference>
<dbReference type="NCBIfam" id="TIGR02209">
    <property type="entry name" value="ftsL_broad"/>
    <property type="match status" value="1"/>
</dbReference>
<evidence type="ECO:0000256" key="8">
    <source>
        <dbReference type="HAMAP-Rule" id="MF_00910"/>
    </source>
</evidence>
<dbReference type="GO" id="GO:0043093">
    <property type="term" value="P:FtsZ-dependent cytokinesis"/>
    <property type="evidence" value="ECO:0007669"/>
    <property type="project" value="UniProtKB-UniRule"/>
</dbReference>
<gene>
    <name evidence="8 10" type="primary">ftsL</name>
    <name evidence="10" type="ORF">CWE06_08075</name>
</gene>
<comment type="subcellular location">
    <subcellularLocation>
        <location evidence="8">Cell inner membrane</location>
        <topology evidence="8">Single-pass type II membrane protein</topology>
    </subcellularLocation>
    <subcellularLocation>
        <location evidence="1">Cell membrane</location>
        <topology evidence="1">Single-pass type II membrane protein</topology>
    </subcellularLocation>
    <text evidence="8">Localizes to the division septum where it forms a ring structure.</text>
</comment>
<sequence length="112" mass="13033">MMRKIDLKKIPAHKGLLQVIAHDLRLYRGLLLWSSLALLSGLAAVYLTHINRELVAQREQVLQHRDALDVEYRHLIIEQNSLGEHSRIETIAQRQLGMRRPTDAQEVLVPWR</sequence>
<keyword evidence="11" id="KW-1185">Reference proteome</keyword>
<proteinExistence type="inferred from homology"/>
<dbReference type="AlphaFoldDB" id="A0A432VSS7"/>
<evidence type="ECO:0000313" key="11">
    <source>
        <dbReference type="Proteomes" id="UP000288212"/>
    </source>
</evidence>
<dbReference type="OrthoDB" id="6196803at2"/>
<dbReference type="Proteomes" id="UP000288212">
    <property type="component" value="Unassembled WGS sequence"/>
</dbReference>
<feature type="transmembrane region" description="Helical" evidence="8">
    <location>
        <begin position="30"/>
        <end position="48"/>
    </location>
</feature>
<dbReference type="PANTHER" id="PTHR37479:SF1">
    <property type="entry name" value="CELL DIVISION PROTEIN FTSL"/>
    <property type="match status" value="1"/>
</dbReference>